<name>A0A2N3G505_9ACTN</name>
<dbReference type="Gene3D" id="1.20.272.10">
    <property type="match status" value="1"/>
</dbReference>
<evidence type="ECO:0000256" key="5">
    <source>
        <dbReference type="ARBA" id="ARBA00022705"/>
    </source>
</evidence>
<dbReference type="Proteomes" id="UP000233654">
    <property type="component" value="Unassembled WGS sequence"/>
</dbReference>
<keyword evidence="4" id="KW-0548">Nucleotidyltransferase</keyword>
<evidence type="ECO:0000256" key="1">
    <source>
        <dbReference type="ARBA" id="ARBA00012417"/>
    </source>
</evidence>
<accession>A0A2N3G505</accession>
<dbReference type="SUPFAM" id="SSF52540">
    <property type="entry name" value="P-loop containing nucleoside triphosphate hydrolases"/>
    <property type="match status" value="1"/>
</dbReference>
<dbReference type="InterPro" id="IPR027417">
    <property type="entry name" value="P-loop_NTPase"/>
</dbReference>
<evidence type="ECO:0000256" key="6">
    <source>
        <dbReference type="ARBA" id="ARBA00022932"/>
    </source>
</evidence>
<dbReference type="AlphaFoldDB" id="A0A2N3G505"/>
<proteinExistence type="inferred from homology"/>
<evidence type="ECO:0000256" key="3">
    <source>
        <dbReference type="ARBA" id="ARBA00022679"/>
    </source>
</evidence>
<comment type="similarity">
    <text evidence="7">Belongs to the DNA polymerase HolA subunit family.</text>
</comment>
<evidence type="ECO:0000256" key="2">
    <source>
        <dbReference type="ARBA" id="ARBA00017703"/>
    </source>
</evidence>
<dbReference type="InterPro" id="IPR008921">
    <property type="entry name" value="DNA_pol3_clamp-load_cplx_C"/>
</dbReference>
<evidence type="ECO:0000256" key="7">
    <source>
        <dbReference type="ARBA" id="ARBA00034754"/>
    </source>
</evidence>
<evidence type="ECO:0000259" key="10">
    <source>
        <dbReference type="Pfam" id="PF21694"/>
    </source>
</evidence>
<keyword evidence="3" id="KW-0808">Transferase</keyword>
<dbReference type="GO" id="GO:0009360">
    <property type="term" value="C:DNA polymerase III complex"/>
    <property type="evidence" value="ECO:0007669"/>
    <property type="project" value="InterPro"/>
</dbReference>
<dbReference type="PANTHER" id="PTHR34388">
    <property type="entry name" value="DNA POLYMERASE III SUBUNIT DELTA"/>
    <property type="match status" value="1"/>
</dbReference>
<evidence type="ECO:0000313" key="12">
    <source>
        <dbReference type="Proteomes" id="UP000233654"/>
    </source>
</evidence>
<evidence type="ECO:0000313" key="11">
    <source>
        <dbReference type="EMBL" id="PKQ27678.1"/>
    </source>
</evidence>
<keyword evidence="6" id="KW-0239">DNA-directed DNA polymerase</keyword>
<dbReference type="EMBL" id="PHEX01000065">
    <property type="protein sequence ID" value="PKQ27678.1"/>
    <property type="molecule type" value="Genomic_DNA"/>
</dbReference>
<dbReference type="InterPro" id="IPR010372">
    <property type="entry name" value="DNA_pol3_delta_N"/>
</dbReference>
<evidence type="ECO:0000259" key="9">
    <source>
        <dbReference type="Pfam" id="PF06144"/>
    </source>
</evidence>
<dbReference type="InterPro" id="IPR005790">
    <property type="entry name" value="DNA_polIII_delta"/>
</dbReference>
<evidence type="ECO:0000256" key="4">
    <source>
        <dbReference type="ARBA" id="ARBA00022695"/>
    </source>
</evidence>
<dbReference type="Gene3D" id="3.40.50.300">
    <property type="entry name" value="P-loop containing nucleotide triphosphate hydrolases"/>
    <property type="match status" value="1"/>
</dbReference>
<comment type="caution">
    <text evidence="11">The sequence shown here is derived from an EMBL/GenBank/DDBJ whole genome shotgun (WGS) entry which is preliminary data.</text>
</comment>
<dbReference type="InterPro" id="IPR048466">
    <property type="entry name" value="DNA_pol3_delta-like_C"/>
</dbReference>
<dbReference type="NCBIfam" id="TIGR01128">
    <property type="entry name" value="holA"/>
    <property type="match status" value="1"/>
</dbReference>
<evidence type="ECO:0000256" key="8">
    <source>
        <dbReference type="ARBA" id="ARBA00049244"/>
    </source>
</evidence>
<dbReference type="GO" id="GO:0003677">
    <property type="term" value="F:DNA binding"/>
    <property type="evidence" value="ECO:0007669"/>
    <property type="project" value="InterPro"/>
</dbReference>
<reference evidence="11 12" key="1">
    <citation type="journal article" date="2017" name="ISME J.">
        <title>Potential for microbial H2 and metal transformations associated with novel bacteria and archaea in deep terrestrial subsurface sediments.</title>
        <authorList>
            <person name="Hernsdorf A.W."/>
            <person name="Amano Y."/>
            <person name="Miyakawa K."/>
            <person name="Ise K."/>
            <person name="Suzuki Y."/>
            <person name="Anantharaman K."/>
            <person name="Probst A."/>
            <person name="Burstein D."/>
            <person name="Thomas B.C."/>
            <person name="Banfield J.F."/>
        </authorList>
    </citation>
    <scope>NUCLEOTIDE SEQUENCE [LARGE SCALE GENOMIC DNA]</scope>
    <source>
        <strain evidence="11">HGW-Actinobacteria-3</strain>
    </source>
</reference>
<dbReference type="GO" id="GO:0006261">
    <property type="term" value="P:DNA-templated DNA replication"/>
    <property type="evidence" value="ECO:0007669"/>
    <property type="project" value="TreeGrafter"/>
</dbReference>
<gene>
    <name evidence="11" type="primary">holA</name>
    <name evidence="11" type="ORF">CVT63_06715</name>
</gene>
<organism evidence="11 12">
    <name type="scientific">Candidatus Anoxymicrobium japonicum</name>
    <dbReference type="NCBI Taxonomy" id="2013648"/>
    <lineage>
        <taxon>Bacteria</taxon>
        <taxon>Bacillati</taxon>
        <taxon>Actinomycetota</taxon>
        <taxon>Candidatus Geothermincolia</taxon>
        <taxon>Candidatus Geothermincolales</taxon>
        <taxon>Candidatus Anoxymicrobiaceae</taxon>
        <taxon>Candidatus Anoxymicrobium</taxon>
    </lineage>
</organism>
<feature type="domain" description="DNA polymerase III delta subunit-like C-terminal" evidence="10">
    <location>
        <begin position="221"/>
        <end position="328"/>
    </location>
</feature>
<dbReference type="Gene3D" id="1.10.8.60">
    <property type="match status" value="1"/>
</dbReference>
<protein>
    <recommendedName>
        <fullName evidence="2">DNA polymerase III subunit delta</fullName>
        <ecNumber evidence="1">2.7.7.7</ecNumber>
    </recommendedName>
</protein>
<feature type="domain" description="DNA polymerase III delta N-terminal" evidence="9">
    <location>
        <begin position="16"/>
        <end position="131"/>
    </location>
</feature>
<dbReference type="GO" id="GO:0003887">
    <property type="term" value="F:DNA-directed DNA polymerase activity"/>
    <property type="evidence" value="ECO:0007669"/>
    <property type="project" value="UniProtKB-KW"/>
</dbReference>
<dbReference type="SUPFAM" id="SSF48019">
    <property type="entry name" value="post-AAA+ oligomerization domain-like"/>
    <property type="match status" value="1"/>
</dbReference>
<comment type="catalytic activity">
    <reaction evidence="8">
        <text>DNA(n) + a 2'-deoxyribonucleoside 5'-triphosphate = DNA(n+1) + diphosphate</text>
        <dbReference type="Rhea" id="RHEA:22508"/>
        <dbReference type="Rhea" id="RHEA-COMP:17339"/>
        <dbReference type="Rhea" id="RHEA-COMP:17340"/>
        <dbReference type="ChEBI" id="CHEBI:33019"/>
        <dbReference type="ChEBI" id="CHEBI:61560"/>
        <dbReference type="ChEBI" id="CHEBI:173112"/>
        <dbReference type="EC" id="2.7.7.7"/>
    </reaction>
</comment>
<dbReference type="Pfam" id="PF21694">
    <property type="entry name" value="DNA_pol3_delta_C"/>
    <property type="match status" value="1"/>
</dbReference>
<dbReference type="PANTHER" id="PTHR34388:SF1">
    <property type="entry name" value="DNA POLYMERASE III SUBUNIT DELTA"/>
    <property type="match status" value="1"/>
</dbReference>
<keyword evidence="5" id="KW-0235">DNA replication</keyword>
<dbReference type="EC" id="2.7.7.7" evidence="1"/>
<sequence>MARKHVDKVEELKNIYYVYGDEELLVEQALDRLKKLFAAVMDADFNMEVINAMETGAEHVVDSAETIPLLASRRLVIAKNVDKLSKKGQDIISRYMEKPNPATTLVLVASASPSGAPRDSGIVKKVENSALFRCAIASGGESLKFAWAARGRKGKVEDWIRDEFKKRGKRIEPAARDMLIEKVGRELRNLSDAVERICLYAADADTVGVEEVVKVVVPAAEQGIFEFIDSVAERRRDLSLYLLNRLIKQGEGPQKIFNLLLRQFRLIASCKSMQHTHEYGKIASELGIPPFLVGKCVKQSTKFSQERLRSIFGEFKQAQLEMYSGRYLEEGEYQGSILEMLTVKIIG</sequence>
<dbReference type="Pfam" id="PF06144">
    <property type="entry name" value="DNA_pol3_delta"/>
    <property type="match status" value="1"/>
</dbReference>